<evidence type="ECO:0000313" key="11">
    <source>
        <dbReference type="EMBL" id="KAF9792546.1"/>
    </source>
</evidence>
<reference evidence="11" key="1">
    <citation type="journal article" date="2020" name="Nat. Commun.">
        <title>Large-scale genome sequencing of mycorrhizal fungi provides insights into the early evolution of symbiotic traits.</title>
        <authorList>
            <person name="Miyauchi S."/>
            <person name="Kiss E."/>
            <person name="Kuo A."/>
            <person name="Drula E."/>
            <person name="Kohler A."/>
            <person name="Sanchez-Garcia M."/>
            <person name="Morin E."/>
            <person name="Andreopoulos B."/>
            <person name="Barry K.W."/>
            <person name="Bonito G."/>
            <person name="Buee M."/>
            <person name="Carver A."/>
            <person name="Chen C."/>
            <person name="Cichocki N."/>
            <person name="Clum A."/>
            <person name="Culley D."/>
            <person name="Crous P.W."/>
            <person name="Fauchery L."/>
            <person name="Girlanda M."/>
            <person name="Hayes R.D."/>
            <person name="Keri Z."/>
            <person name="LaButti K."/>
            <person name="Lipzen A."/>
            <person name="Lombard V."/>
            <person name="Magnuson J."/>
            <person name="Maillard F."/>
            <person name="Murat C."/>
            <person name="Nolan M."/>
            <person name="Ohm R.A."/>
            <person name="Pangilinan J."/>
            <person name="Pereira M.F."/>
            <person name="Perotto S."/>
            <person name="Peter M."/>
            <person name="Pfister S."/>
            <person name="Riley R."/>
            <person name="Sitrit Y."/>
            <person name="Stielow J.B."/>
            <person name="Szollosi G."/>
            <person name="Zifcakova L."/>
            <person name="Stursova M."/>
            <person name="Spatafora J.W."/>
            <person name="Tedersoo L."/>
            <person name="Vaario L.M."/>
            <person name="Yamada A."/>
            <person name="Yan M."/>
            <person name="Wang P."/>
            <person name="Xu J."/>
            <person name="Bruns T."/>
            <person name="Baldrian P."/>
            <person name="Vilgalys R."/>
            <person name="Dunand C."/>
            <person name="Henrissat B."/>
            <person name="Grigoriev I.V."/>
            <person name="Hibbett D."/>
            <person name="Nagy L.G."/>
            <person name="Martin F.M."/>
        </authorList>
    </citation>
    <scope>NUCLEOTIDE SEQUENCE</scope>
    <source>
        <strain evidence="11">UH-Tt-Lm1</strain>
    </source>
</reference>
<evidence type="ECO:0000256" key="4">
    <source>
        <dbReference type="ARBA" id="ARBA00012381"/>
    </source>
</evidence>
<evidence type="ECO:0000256" key="5">
    <source>
        <dbReference type="ARBA" id="ARBA00022723"/>
    </source>
</evidence>
<dbReference type="Gene3D" id="3.90.79.20">
    <property type="match status" value="1"/>
</dbReference>
<comment type="similarity">
    <text evidence="3">Belongs to the Nudix hydrolase family. NudC subfamily.</text>
</comment>
<dbReference type="CDD" id="cd03429">
    <property type="entry name" value="NUDIX_NADH_pyrophosphatase_Nudt13"/>
    <property type="match status" value="1"/>
</dbReference>
<dbReference type="GO" id="GO:0019677">
    <property type="term" value="P:NAD+ catabolic process"/>
    <property type="evidence" value="ECO:0007669"/>
    <property type="project" value="TreeGrafter"/>
</dbReference>
<comment type="cofactor">
    <cofactor evidence="1">
        <name>Mg(2+)</name>
        <dbReference type="ChEBI" id="CHEBI:18420"/>
    </cofactor>
</comment>
<reference evidence="11" key="2">
    <citation type="submission" date="2020-11" db="EMBL/GenBank/DDBJ databases">
        <authorList>
            <consortium name="DOE Joint Genome Institute"/>
            <person name="Kuo A."/>
            <person name="Miyauchi S."/>
            <person name="Kiss E."/>
            <person name="Drula E."/>
            <person name="Kohler A."/>
            <person name="Sanchez-Garcia M."/>
            <person name="Andreopoulos B."/>
            <person name="Barry K.W."/>
            <person name="Bonito G."/>
            <person name="Buee M."/>
            <person name="Carver A."/>
            <person name="Chen C."/>
            <person name="Cichocki N."/>
            <person name="Clum A."/>
            <person name="Culley D."/>
            <person name="Crous P.W."/>
            <person name="Fauchery L."/>
            <person name="Girlanda M."/>
            <person name="Hayes R."/>
            <person name="Keri Z."/>
            <person name="Labutti K."/>
            <person name="Lipzen A."/>
            <person name="Lombard V."/>
            <person name="Magnuson J."/>
            <person name="Maillard F."/>
            <person name="Morin E."/>
            <person name="Murat C."/>
            <person name="Nolan M."/>
            <person name="Ohm R."/>
            <person name="Pangilinan J."/>
            <person name="Pereira M."/>
            <person name="Perotto S."/>
            <person name="Peter M."/>
            <person name="Riley R."/>
            <person name="Sitrit Y."/>
            <person name="Stielow B."/>
            <person name="Szollosi G."/>
            <person name="Zifcakova L."/>
            <person name="Stursova M."/>
            <person name="Spatafora J.W."/>
            <person name="Tedersoo L."/>
            <person name="Vaario L.-M."/>
            <person name="Yamada A."/>
            <person name="Yan M."/>
            <person name="Wang P."/>
            <person name="Xu J."/>
            <person name="Bruns T."/>
            <person name="Baldrian P."/>
            <person name="Vilgalys R."/>
            <person name="Henrissat B."/>
            <person name="Grigoriev I.V."/>
            <person name="Hibbett D."/>
            <person name="Nagy L.G."/>
            <person name="Martin F.M."/>
        </authorList>
    </citation>
    <scope>NUCLEOTIDE SEQUENCE</scope>
    <source>
        <strain evidence="11">UH-Tt-Lm1</strain>
    </source>
</reference>
<organism evidence="11 12">
    <name type="scientific">Thelephora terrestris</name>
    <dbReference type="NCBI Taxonomy" id="56493"/>
    <lineage>
        <taxon>Eukaryota</taxon>
        <taxon>Fungi</taxon>
        <taxon>Dikarya</taxon>
        <taxon>Basidiomycota</taxon>
        <taxon>Agaricomycotina</taxon>
        <taxon>Agaricomycetes</taxon>
        <taxon>Thelephorales</taxon>
        <taxon>Thelephoraceae</taxon>
        <taxon>Thelephora</taxon>
    </lineage>
</organism>
<proteinExistence type="inferred from homology"/>
<dbReference type="PANTHER" id="PTHR42904">
    <property type="entry name" value="NUDIX HYDROLASE, NUDC SUBFAMILY"/>
    <property type="match status" value="1"/>
</dbReference>
<evidence type="ECO:0000256" key="2">
    <source>
        <dbReference type="ARBA" id="ARBA00001947"/>
    </source>
</evidence>
<dbReference type="Pfam" id="PF00293">
    <property type="entry name" value="NUDIX"/>
    <property type="match status" value="1"/>
</dbReference>
<protein>
    <recommendedName>
        <fullName evidence="4">NAD(+) diphosphatase</fullName>
        <ecNumber evidence="4">3.6.1.22</ecNumber>
    </recommendedName>
</protein>
<dbReference type="GO" id="GO:0005829">
    <property type="term" value="C:cytosol"/>
    <property type="evidence" value="ECO:0007669"/>
    <property type="project" value="TreeGrafter"/>
</dbReference>
<keyword evidence="5" id="KW-0479">Metal-binding</keyword>
<evidence type="ECO:0000259" key="10">
    <source>
        <dbReference type="PROSITE" id="PS51462"/>
    </source>
</evidence>
<dbReference type="GO" id="GO:0046872">
    <property type="term" value="F:metal ion binding"/>
    <property type="evidence" value="ECO:0007669"/>
    <property type="project" value="UniProtKB-KW"/>
</dbReference>
<dbReference type="GO" id="GO:0035529">
    <property type="term" value="F:NADH pyrophosphatase activity"/>
    <property type="evidence" value="ECO:0007669"/>
    <property type="project" value="TreeGrafter"/>
</dbReference>
<dbReference type="SUPFAM" id="SSF55811">
    <property type="entry name" value="Nudix"/>
    <property type="match status" value="1"/>
</dbReference>
<comment type="cofactor">
    <cofactor evidence="2">
        <name>Zn(2+)</name>
        <dbReference type="ChEBI" id="CHEBI:29105"/>
    </cofactor>
</comment>
<dbReference type="OrthoDB" id="10249612at2759"/>
<comment type="caution">
    <text evidence="11">The sequence shown here is derived from an EMBL/GenBank/DDBJ whole genome shotgun (WGS) entry which is preliminary data.</text>
</comment>
<keyword evidence="12" id="KW-1185">Reference proteome</keyword>
<dbReference type="GO" id="GO:0006742">
    <property type="term" value="P:NADP+ catabolic process"/>
    <property type="evidence" value="ECO:0007669"/>
    <property type="project" value="TreeGrafter"/>
</dbReference>
<evidence type="ECO:0000256" key="3">
    <source>
        <dbReference type="ARBA" id="ARBA00009595"/>
    </source>
</evidence>
<dbReference type="Gene3D" id="3.90.79.10">
    <property type="entry name" value="Nucleoside Triphosphate Pyrophosphohydrolase"/>
    <property type="match status" value="1"/>
</dbReference>
<evidence type="ECO:0000256" key="1">
    <source>
        <dbReference type="ARBA" id="ARBA00001946"/>
    </source>
</evidence>
<evidence type="ECO:0000256" key="6">
    <source>
        <dbReference type="ARBA" id="ARBA00022801"/>
    </source>
</evidence>
<dbReference type="InterPro" id="IPR000086">
    <property type="entry name" value="NUDIX_hydrolase_dom"/>
</dbReference>
<dbReference type="EC" id="3.6.1.22" evidence="4"/>
<dbReference type="EMBL" id="WIUZ02000001">
    <property type="protein sequence ID" value="KAF9792546.1"/>
    <property type="molecule type" value="Genomic_DNA"/>
</dbReference>
<dbReference type="InterPro" id="IPR015375">
    <property type="entry name" value="NADH_PPase-like_N"/>
</dbReference>
<dbReference type="PANTHER" id="PTHR42904:SF6">
    <property type="entry name" value="NAD-CAPPED RNA HYDROLASE NUDT12"/>
    <property type="match status" value="1"/>
</dbReference>
<name>A0A9P6HQH1_9AGAM</name>
<dbReference type="InterPro" id="IPR049734">
    <property type="entry name" value="NudC-like_C"/>
</dbReference>
<accession>A0A9P6HQH1</accession>
<feature type="domain" description="Nudix hydrolase" evidence="10">
    <location>
        <begin position="261"/>
        <end position="392"/>
    </location>
</feature>
<dbReference type="AlphaFoldDB" id="A0A9P6HQH1"/>
<keyword evidence="7" id="KW-0460">Magnesium</keyword>
<evidence type="ECO:0000256" key="7">
    <source>
        <dbReference type="ARBA" id="ARBA00022842"/>
    </source>
</evidence>
<gene>
    <name evidence="11" type="ORF">BJ322DRAFT_1103039</name>
</gene>
<dbReference type="GO" id="GO:0005777">
    <property type="term" value="C:peroxisome"/>
    <property type="evidence" value="ECO:0007669"/>
    <property type="project" value="TreeGrafter"/>
</dbReference>
<keyword evidence="8" id="KW-0520">NAD</keyword>
<evidence type="ECO:0000256" key="9">
    <source>
        <dbReference type="ARBA" id="ARBA00023679"/>
    </source>
</evidence>
<sequence>MGFVNPQTTVNFVGGSPLNRLSWLRTSRVFIDAVLRSPSTRWILFNSREPLLVSHKDQPTVRSLARLTTADVKPLLGPEPYLGQAENDGDVAPHSVPALEVARLRGPKIVFLGLEEPHGTTAFLPSSDFSGEEALEVVAERITGTPYFSLDVSDVDSSALGVLLQNIQLTKDGGQVKFSEARAAMNSMNWFDAAVFAEARSMVDWNSRNRFCSSCGSPVYSLWAGWKLACTTTLPWVADQAKASGGKPCPSSIGLNNFSYPRTDPVIITVPVNETGDKILLGRNAKWNRPVYSALAGFMEPGETFEDSVKRELWEEAGVKVWDIKYHSSQPWPFPANIMVGFYATASDSQELRIDLDNELTGEWTDARWFTREEILAVINHPKGTHFRPNSASEPGDDEPPFRIPPKTAIAGVLISDWAHGQSLDANCASPRL</sequence>
<dbReference type="PROSITE" id="PS51462">
    <property type="entry name" value="NUDIX"/>
    <property type="match status" value="1"/>
</dbReference>
<evidence type="ECO:0000313" key="12">
    <source>
        <dbReference type="Proteomes" id="UP000736335"/>
    </source>
</evidence>
<dbReference type="InterPro" id="IPR050241">
    <property type="entry name" value="NAD-cap_RNA_hydrolase_NudC"/>
</dbReference>
<dbReference type="Proteomes" id="UP000736335">
    <property type="component" value="Unassembled WGS sequence"/>
</dbReference>
<evidence type="ECO:0000256" key="8">
    <source>
        <dbReference type="ARBA" id="ARBA00023027"/>
    </source>
</evidence>
<keyword evidence="6 11" id="KW-0378">Hydrolase</keyword>
<comment type="catalytic activity">
    <reaction evidence="9">
        <text>a 5'-end NAD(+)-phospho-ribonucleoside in mRNA + H2O = a 5'-end phospho-adenosine-phospho-ribonucleoside in mRNA + beta-nicotinamide D-ribonucleotide + 2 H(+)</text>
        <dbReference type="Rhea" id="RHEA:60876"/>
        <dbReference type="Rhea" id="RHEA-COMP:15698"/>
        <dbReference type="Rhea" id="RHEA-COMP:15719"/>
        <dbReference type="ChEBI" id="CHEBI:14649"/>
        <dbReference type="ChEBI" id="CHEBI:15377"/>
        <dbReference type="ChEBI" id="CHEBI:15378"/>
        <dbReference type="ChEBI" id="CHEBI:144029"/>
        <dbReference type="ChEBI" id="CHEBI:144051"/>
    </reaction>
    <physiologicalReaction direction="left-to-right" evidence="9">
        <dbReference type="Rhea" id="RHEA:60877"/>
    </physiologicalReaction>
</comment>
<dbReference type="Pfam" id="PF09296">
    <property type="entry name" value="NUDIX-like"/>
    <property type="match status" value="1"/>
</dbReference>
<dbReference type="InterPro" id="IPR015797">
    <property type="entry name" value="NUDIX_hydrolase-like_dom_sf"/>
</dbReference>